<evidence type="ECO:0000256" key="4">
    <source>
        <dbReference type="ARBA" id="ARBA00022692"/>
    </source>
</evidence>
<evidence type="ECO:0000256" key="5">
    <source>
        <dbReference type="ARBA" id="ARBA00022729"/>
    </source>
</evidence>
<reference evidence="10 11" key="1">
    <citation type="submission" date="2021-04" db="EMBL/GenBank/DDBJ databases">
        <authorList>
            <person name="Bliznina A."/>
        </authorList>
    </citation>
    <scope>NUCLEOTIDE SEQUENCE [LARGE SCALE GENOMIC DNA]</scope>
</reference>
<accession>A0ABN7T866</accession>
<keyword evidence="8 9" id="KW-0472">Membrane</keyword>
<dbReference type="Gene3D" id="3.40.30.10">
    <property type="entry name" value="Glutaredoxin"/>
    <property type="match status" value="1"/>
</dbReference>
<dbReference type="SUPFAM" id="SSF52833">
    <property type="entry name" value="Thioredoxin-like"/>
    <property type="match status" value="1"/>
</dbReference>
<feature type="transmembrane region" description="Helical" evidence="9">
    <location>
        <begin position="278"/>
        <end position="297"/>
    </location>
</feature>
<evidence type="ECO:0000256" key="2">
    <source>
        <dbReference type="ARBA" id="ARBA00004477"/>
    </source>
</evidence>
<feature type="transmembrane region" description="Helical" evidence="9">
    <location>
        <begin position="252"/>
        <end position="271"/>
    </location>
</feature>
<dbReference type="InterPro" id="IPR036249">
    <property type="entry name" value="Thioredoxin-like_sf"/>
</dbReference>
<dbReference type="PANTHER" id="PTHR12692:SF0">
    <property type="entry name" value="GH11935P"/>
    <property type="match status" value="1"/>
</dbReference>
<gene>
    <name evidence="10" type="ORF">OKIOD_LOCUS16856</name>
</gene>
<comment type="subcellular location">
    <subcellularLocation>
        <location evidence="2">Endoplasmic reticulum membrane</location>
        <topology evidence="2">Multi-pass membrane protein</topology>
    </subcellularLocation>
</comment>
<evidence type="ECO:0000256" key="1">
    <source>
        <dbReference type="ARBA" id="ARBA00002791"/>
    </source>
</evidence>
<sequence length="310" mass="33795">MRWLTFAILGSIADAKITAKARKAKLEEITNSGTKMAEISATQFKDLISDGLESKADYSIVVHYTALPERFGCKICEQFMKETGYVAKAAQQGEKKVYFLSVDFGGIQMQKAFQTFGIQNVPALVIVNGKGGMPKESFKLLTNQIRKERDFSSQVVDFVTLKIPDAVFGKIVKPVDFTPILIAGFFGLSITGALYALRNVIFNRYAVAALVIAFCMITTSGYTFCQIRGAPAKGRDGSIFAQGGRMMYLSEAYLKMMAEAGVAVGLVVMNGKGPLRNTVGLAVAFVSYVVLLAAFQVKTPHYPYGIADLF</sequence>
<keyword evidence="6" id="KW-0256">Endoplasmic reticulum</keyword>
<evidence type="ECO:0000256" key="6">
    <source>
        <dbReference type="ARBA" id="ARBA00022824"/>
    </source>
</evidence>
<evidence type="ECO:0000313" key="11">
    <source>
        <dbReference type="Proteomes" id="UP001158576"/>
    </source>
</evidence>
<name>A0ABN7T866_OIKDI</name>
<dbReference type="Proteomes" id="UP001158576">
    <property type="component" value="Chromosome 2"/>
</dbReference>
<keyword evidence="4 9" id="KW-0812">Transmembrane</keyword>
<keyword evidence="7 9" id="KW-1133">Transmembrane helix</keyword>
<keyword evidence="11" id="KW-1185">Reference proteome</keyword>
<evidence type="ECO:0000256" key="7">
    <source>
        <dbReference type="ARBA" id="ARBA00022989"/>
    </source>
</evidence>
<evidence type="ECO:0000256" key="3">
    <source>
        <dbReference type="ARBA" id="ARBA00009561"/>
    </source>
</evidence>
<dbReference type="EMBL" id="OU015567">
    <property type="protein sequence ID" value="CAG5114006.1"/>
    <property type="molecule type" value="Genomic_DNA"/>
</dbReference>
<protein>
    <submittedName>
        <fullName evidence="10">Oidioi.mRNA.OKI2018_I69.chr2.g8091.t1.cds</fullName>
    </submittedName>
</protein>
<comment type="function">
    <text evidence="1">Subunit of the oligosaccharyl transferase (OST) complex that catalyzes the initial transfer of a defined glycan (Glc(3)Man(9)GlcNAc(2) in eukaryotes) from the lipid carrier dolichol-pyrophosphate to an asparagine residue within an Asn-X-Ser/Thr consensus motif in nascent polypeptide chains, the first step in protein N-glycosylation. N-glycosylation occurs cotranslationally and the complex associates with the Sec61 complex at the channel-forming translocon complex that mediates protein translocation across the endoplasmic reticulum (ER). All subunits are required for a maximal enzyme activity.</text>
</comment>
<evidence type="ECO:0000313" key="10">
    <source>
        <dbReference type="EMBL" id="CAG5114006.1"/>
    </source>
</evidence>
<organism evidence="10 11">
    <name type="scientific">Oikopleura dioica</name>
    <name type="common">Tunicate</name>
    <dbReference type="NCBI Taxonomy" id="34765"/>
    <lineage>
        <taxon>Eukaryota</taxon>
        <taxon>Metazoa</taxon>
        <taxon>Chordata</taxon>
        <taxon>Tunicata</taxon>
        <taxon>Appendicularia</taxon>
        <taxon>Copelata</taxon>
        <taxon>Oikopleuridae</taxon>
        <taxon>Oikopleura</taxon>
    </lineage>
</organism>
<dbReference type="Pfam" id="PF04756">
    <property type="entry name" value="OST3_OST6"/>
    <property type="match status" value="1"/>
</dbReference>
<comment type="similarity">
    <text evidence="3">Belongs to the OST3/OST6 family.</text>
</comment>
<keyword evidence="5" id="KW-0732">Signal</keyword>
<evidence type="ECO:0000256" key="8">
    <source>
        <dbReference type="ARBA" id="ARBA00023136"/>
    </source>
</evidence>
<evidence type="ECO:0000256" key="9">
    <source>
        <dbReference type="SAM" id="Phobius"/>
    </source>
</evidence>
<feature type="transmembrane region" description="Helical" evidence="9">
    <location>
        <begin position="204"/>
        <end position="224"/>
    </location>
</feature>
<dbReference type="PANTHER" id="PTHR12692">
    <property type="entry name" value="DOLICHYL-DIPHOSPHOOLIGOSACCHARIDE--PROTEIN GLYCOSYLTRANSFERASE-RELATED"/>
    <property type="match status" value="1"/>
</dbReference>
<proteinExistence type="inferred from homology"/>
<feature type="transmembrane region" description="Helical" evidence="9">
    <location>
        <begin position="177"/>
        <end position="197"/>
    </location>
</feature>
<dbReference type="InterPro" id="IPR021149">
    <property type="entry name" value="OligosaccharylTrfase_OST3/OST6"/>
</dbReference>